<evidence type="ECO:0000313" key="2">
    <source>
        <dbReference type="Proteomes" id="UP000293547"/>
    </source>
</evidence>
<protein>
    <submittedName>
        <fullName evidence="1">Uncharacterized protein</fullName>
    </submittedName>
</protein>
<dbReference type="EMBL" id="PDWZ02000001">
    <property type="protein sequence ID" value="KAB2109820.1"/>
    <property type="molecule type" value="Genomic_DNA"/>
</dbReference>
<evidence type="ECO:0000313" key="1">
    <source>
        <dbReference type="EMBL" id="KAB2109820.1"/>
    </source>
</evidence>
<gene>
    <name evidence="1" type="ORF">AG0111_0g2248</name>
</gene>
<keyword evidence="2" id="KW-1185">Reference proteome</keyword>
<name>A0ACB6FZC0_9PLEO</name>
<accession>A0ACB6FZC0</accession>
<reference evidence="1 2" key="1">
    <citation type="journal article" date="2019" name="bioRxiv">
        <title>Genomics, evolutionary history and diagnostics of the Alternaria alternata species group including apple and Asian pear pathotypes.</title>
        <authorList>
            <person name="Armitage A.D."/>
            <person name="Cockerton H.M."/>
            <person name="Sreenivasaprasad S."/>
            <person name="Woodhall J.W."/>
            <person name="Lane C.R."/>
            <person name="Harrison R.J."/>
            <person name="Clarkson J.P."/>
        </authorList>
    </citation>
    <scope>NUCLEOTIDE SEQUENCE [LARGE SCALE GENOMIC DNA]</scope>
    <source>
        <strain evidence="1 2">FERA 650</strain>
    </source>
</reference>
<sequence length="447" mass="50607">MLEILLVITFAAGILLHTTVFSRYFEWDRHAPNILTFACATFTATLVITAISGVVSIKLSVAFTSTVAACFLGGFLCSMIIYRLFLHPLKPFPGPTAARVTSLWVIKQNVPDLKLYVKLRSLHDQYGDFVRIRPRELSICHPDAIKDVHGPRNNIKKGEFYDQTYPFHTLQFMRDPDLHKQQRRYWDKAFHNTALQGYTPRLARHYRFMVDIISRHAASGTPIDASGAFLDLFFDVISDLTFGQSFETQTTNKRSPIVAEFFRKQRTVGFALLNMPLLHVFRNLRVSLKKQKSWEGWYDEALQARSKMHIHEPDIYTYLSQSDGFKNNTLSEAKLAIVAGADTNAITMSNVCYLLCQHPGYQAELYKELSNLRSLDGVIDDRDLLSKPCLTGVINESLRLHPPVPSGLQRLTPAEGAIIAGRYIPGHMNVTTPTYALHRGIGISRMV</sequence>
<comment type="caution">
    <text evidence="1">The sequence shown here is derived from an EMBL/GenBank/DDBJ whole genome shotgun (WGS) entry which is preliminary data.</text>
</comment>
<dbReference type="Proteomes" id="UP000293547">
    <property type="component" value="Unassembled WGS sequence"/>
</dbReference>
<organism evidence="1 2">
    <name type="scientific">Alternaria gaisen</name>
    <dbReference type="NCBI Taxonomy" id="167740"/>
    <lineage>
        <taxon>Eukaryota</taxon>
        <taxon>Fungi</taxon>
        <taxon>Dikarya</taxon>
        <taxon>Ascomycota</taxon>
        <taxon>Pezizomycotina</taxon>
        <taxon>Dothideomycetes</taxon>
        <taxon>Pleosporomycetidae</taxon>
        <taxon>Pleosporales</taxon>
        <taxon>Pleosporineae</taxon>
        <taxon>Pleosporaceae</taxon>
        <taxon>Alternaria</taxon>
        <taxon>Alternaria sect. Alternaria</taxon>
    </lineage>
</organism>
<proteinExistence type="predicted"/>